<evidence type="ECO:0000313" key="2">
    <source>
        <dbReference type="EMBL" id="KAJ4850392.1"/>
    </source>
</evidence>
<dbReference type="Pfam" id="PF04398">
    <property type="entry name" value="DUF538"/>
    <property type="match status" value="1"/>
</dbReference>
<reference evidence="2" key="1">
    <citation type="submission" date="2022-02" db="EMBL/GenBank/DDBJ databases">
        <authorList>
            <person name="Henning P.M."/>
            <person name="McCubbin A.G."/>
            <person name="Shore J.S."/>
        </authorList>
    </citation>
    <scope>NUCLEOTIDE SEQUENCE</scope>
    <source>
        <strain evidence="2">F60SS</strain>
        <tissue evidence="2">Leaves</tissue>
    </source>
</reference>
<dbReference type="InterPro" id="IPR036758">
    <property type="entry name" value="At5g01610-like"/>
</dbReference>
<dbReference type="PANTHER" id="PTHR31676:SF96">
    <property type="entry name" value="EXPRESSED PROTEIN"/>
    <property type="match status" value="1"/>
</dbReference>
<proteinExistence type="predicted"/>
<gene>
    <name evidence="2" type="ORF">Tsubulata_012415</name>
</gene>
<feature type="signal peptide" evidence="1">
    <location>
        <begin position="1"/>
        <end position="28"/>
    </location>
</feature>
<dbReference type="SUPFAM" id="SSF141562">
    <property type="entry name" value="At5g01610-like"/>
    <property type="match status" value="1"/>
</dbReference>
<evidence type="ECO:0000313" key="3">
    <source>
        <dbReference type="Proteomes" id="UP001141552"/>
    </source>
</evidence>
<dbReference type="AlphaFoldDB" id="A0A9Q0GIB1"/>
<reference evidence="2" key="2">
    <citation type="journal article" date="2023" name="Plants (Basel)">
        <title>Annotation of the Turnera subulata (Passifloraceae) Draft Genome Reveals the S-Locus Evolved after the Divergence of Turneroideae from Passifloroideae in a Stepwise Manner.</title>
        <authorList>
            <person name="Henning P.M."/>
            <person name="Roalson E.H."/>
            <person name="Mir W."/>
            <person name="McCubbin A.G."/>
            <person name="Shore J.S."/>
        </authorList>
    </citation>
    <scope>NUCLEOTIDE SEQUENCE</scope>
    <source>
        <strain evidence="2">F60SS</strain>
    </source>
</reference>
<sequence>MANNSFGICKYLIVLLFIFLSAPHLSLSSLEEEEEDIHDLLPKYLLPRGVIPKNVESYTLSPSSGDFFIKLTGPYELEIGNKHSKVWYQKEIRGNIRKRVMSELSGIEVAVRYGRCPVTRIIMMPQYRQVLFDWRCCKSDLEAFSAADFEKVRLSSNRTSKTTAFMSKSVV</sequence>
<dbReference type="InterPro" id="IPR007493">
    <property type="entry name" value="DUF538"/>
</dbReference>
<dbReference type="Proteomes" id="UP001141552">
    <property type="component" value="Unassembled WGS sequence"/>
</dbReference>
<dbReference type="Gene3D" id="2.30.240.10">
    <property type="entry name" value="At5g01610-like"/>
    <property type="match status" value="1"/>
</dbReference>
<comment type="caution">
    <text evidence="2">The sequence shown here is derived from an EMBL/GenBank/DDBJ whole genome shotgun (WGS) entry which is preliminary data.</text>
</comment>
<feature type="chain" id="PRO_5040386198" evidence="1">
    <location>
        <begin position="29"/>
        <end position="171"/>
    </location>
</feature>
<dbReference type="PANTHER" id="PTHR31676">
    <property type="entry name" value="T31J12.3 PROTEIN-RELATED"/>
    <property type="match status" value="1"/>
</dbReference>
<accession>A0A9Q0GIB1</accession>
<evidence type="ECO:0000256" key="1">
    <source>
        <dbReference type="SAM" id="SignalP"/>
    </source>
</evidence>
<protein>
    <submittedName>
        <fullName evidence="2">Uncharacterized protein</fullName>
    </submittedName>
</protein>
<dbReference type="EMBL" id="JAKUCV010000345">
    <property type="protein sequence ID" value="KAJ4850392.1"/>
    <property type="molecule type" value="Genomic_DNA"/>
</dbReference>
<keyword evidence="3" id="KW-1185">Reference proteome</keyword>
<organism evidence="2 3">
    <name type="scientific">Turnera subulata</name>
    <dbReference type="NCBI Taxonomy" id="218843"/>
    <lineage>
        <taxon>Eukaryota</taxon>
        <taxon>Viridiplantae</taxon>
        <taxon>Streptophyta</taxon>
        <taxon>Embryophyta</taxon>
        <taxon>Tracheophyta</taxon>
        <taxon>Spermatophyta</taxon>
        <taxon>Magnoliopsida</taxon>
        <taxon>eudicotyledons</taxon>
        <taxon>Gunneridae</taxon>
        <taxon>Pentapetalae</taxon>
        <taxon>rosids</taxon>
        <taxon>fabids</taxon>
        <taxon>Malpighiales</taxon>
        <taxon>Passifloraceae</taxon>
        <taxon>Turnera</taxon>
    </lineage>
</organism>
<keyword evidence="1" id="KW-0732">Signal</keyword>
<name>A0A9Q0GIB1_9ROSI</name>